<keyword evidence="1" id="KW-0472">Membrane</keyword>
<feature type="transmembrane region" description="Helical" evidence="1">
    <location>
        <begin position="105"/>
        <end position="126"/>
    </location>
</feature>
<organism evidence="2 3">
    <name type="scientific">Marinitenerispora sediminis</name>
    <dbReference type="NCBI Taxonomy" id="1931232"/>
    <lineage>
        <taxon>Bacteria</taxon>
        <taxon>Bacillati</taxon>
        <taxon>Actinomycetota</taxon>
        <taxon>Actinomycetes</taxon>
        <taxon>Streptosporangiales</taxon>
        <taxon>Nocardiopsidaceae</taxon>
        <taxon>Marinitenerispora</taxon>
    </lineage>
</organism>
<evidence type="ECO:0000313" key="2">
    <source>
        <dbReference type="EMBL" id="RCV60590.1"/>
    </source>
</evidence>
<gene>
    <name evidence="2" type="ORF">DEF24_06740</name>
</gene>
<comment type="caution">
    <text evidence="2">The sequence shown here is derived from an EMBL/GenBank/DDBJ whole genome shotgun (WGS) entry which is preliminary data.</text>
</comment>
<accession>A0A368T8C0</accession>
<dbReference type="AlphaFoldDB" id="A0A368T8C0"/>
<protein>
    <submittedName>
        <fullName evidence="2">Uncharacterized protein</fullName>
    </submittedName>
</protein>
<dbReference type="EMBL" id="QEIN01000037">
    <property type="protein sequence ID" value="RCV60590.1"/>
    <property type="molecule type" value="Genomic_DNA"/>
</dbReference>
<name>A0A368T8C0_9ACTN</name>
<dbReference type="RefSeq" id="WP_114396888.1">
    <property type="nucleotide sequence ID" value="NZ_QEIM01000021.1"/>
</dbReference>
<sequence>MKIYADRPARRLLQICGDAAALAWIAGWVWAAVALRDALTRLAGPGELLADAGSGLSSSMEDAAERVRELPVVGEGLSAPFGSVGAAGGTLSEAGQRFQEAAGDAALALPLLTALLPGLVVLVGWLPPRVRWVRQAADVRRARALDGDAADRLLALRALTRVPVGRLARVHADPAAAWRDGDAAATARLARVELDRLGLRP</sequence>
<keyword evidence="1" id="KW-1133">Transmembrane helix</keyword>
<keyword evidence="1" id="KW-0812">Transmembrane</keyword>
<dbReference type="Proteomes" id="UP000253318">
    <property type="component" value="Unassembled WGS sequence"/>
</dbReference>
<keyword evidence="3" id="KW-1185">Reference proteome</keyword>
<evidence type="ECO:0000313" key="3">
    <source>
        <dbReference type="Proteomes" id="UP000253318"/>
    </source>
</evidence>
<evidence type="ECO:0000256" key="1">
    <source>
        <dbReference type="SAM" id="Phobius"/>
    </source>
</evidence>
<reference evidence="2 3" key="1">
    <citation type="submission" date="2018-04" db="EMBL/GenBank/DDBJ databases">
        <title>Novel actinobacteria from marine sediment.</title>
        <authorList>
            <person name="Ng Z.Y."/>
            <person name="Tan G.Y.A."/>
        </authorList>
    </citation>
    <scope>NUCLEOTIDE SEQUENCE [LARGE SCALE GENOMIC DNA]</scope>
    <source>
        <strain evidence="2 3">TPS81</strain>
    </source>
</reference>
<proteinExistence type="predicted"/>
<feature type="transmembrane region" description="Helical" evidence="1">
    <location>
        <begin position="12"/>
        <end position="33"/>
    </location>
</feature>
<dbReference type="OrthoDB" id="5198533at2"/>